<dbReference type="InterPro" id="IPR007175">
    <property type="entry name" value="Rpr2/Snm1/Rpp21"/>
</dbReference>
<sequence>MDMQETRIGFLQESARMLFLSSPSTSRYLSAQRNEVVLSGTARKRVRIKGACTACGSLLVPAWTSDTKAVTGKVKRGTDGTSKPDELRNRVVSSRCSTCNRITKDVVKVQLTSRKSLTKPFALQAKQEEAVPHEELVAEQPSKVTSKRRAKARKDREGLQALLSKSAQNKPSRGLNLMDLMKR</sequence>
<reference evidence="2" key="1">
    <citation type="journal article" date="2022" name="bioRxiv">
        <title>Deciphering the potential niche of two novel black yeast fungi from a biological soil crust based on their genomes, phenotypes, and melanin regulation.</title>
        <authorList>
            <consortium name="DOE Joint Genome Institute"/>
            <person name="Carr E.C."/>
            <person name="Barton Q."/>
            <person name="Grambo S."/>
            <person name="Sullivan M."/>
            <person name="Renfro C.M."/>
            <person name="Kuo A."/>
            <person name="Pangilinan J."/>
            <person name="Lipzen A."/>
            <person name="Keymanesh K."/>
            <person name="Savage E."/>
            <person name="Barry K."/>
            <person name="Grigoriev I.V."/>
            <person name="Riekhof W.R."/>
            <person name="Harris S.S."/>
        </authorList>
    </citation>
    <scope>NUCLEOTIDE SEQUENCE</scope>
    <source>
        <strain evidence="2">JF 03-4F</strain>
    </source>
</reference>
<gene>
    <name evidence="2" type="ORF">EDD36DRAFT_167969</name>
</gene>
<comment type="caution">
    <text evidence="2">The sequence shown here is derived from an EMBL/GenBank/DDBJ whole genome shotgun (WGS) entry which is preliminary data.</text>
</comment>
<protein>
    <submittedName>
        <fullName evidence="2">Uncharacterized protein</fullName>
    </submittedName>
</protein>
<dbReference type="GO" id="GO:0006396">
    <property type="term" value="P:RNA processing"/>
    <property type="evidence" value="ECO:0007669"/>
    <property type="project" value="InterPro"/>
</dbReference>
<feature type="region of interest" description="Disordered" evidence="1">
    <location>
        <begin position="129"/>
        <end position="183"/>
    </location>
</feature>
<evidence type="ECO:0000313" key="2">
    <source>
        <dbReference type="EMBL" id="KAI1614890.1"/>
    </source>
</evidence>
<keyword evidence="3" id="KW-1185">Reference proteome</keyword>
<evidence type="ECO:0000313" key="3">
    <source>
        <dbReference type="Proteomes" id="UP001203852"/>
    </source>
</evidence>
<dbReference type="Proteomes" id="UP001203852">
    <property type="component" value="Unassembled WGS sequence"/>
</dbReference>
<organism evidence="2 3">
    <name type="scientific">Exophiala viscosa</name>
    <dbReference type="NCBI Taxonomy" id="2486360"/>
    <lineage>
        <taxon>Eukaryota</taxon>
        <taxon>Fungi</taxon>
        <taxon>Dikarya</taxon>
        <taxon>Ascomycota</taxon>
        <taxon>Pezizomycotina</taxon>
        <taxon>Eurotiomycetes</taxon>
        <taxon>Chaetothyriomycetidae</taxon>
        <taxon>Chaetothyriales</taxon>
        <taxon>Herpotrichiellaceae</taxon>
        <taxon>Exophiala</taxon>
    </lineage>
</organism>
<name>A0AAN6IFA8_9EURO</name>
<evidence type="ECO:0000256" key="1">
    <source>
        <dbReference type="SAM" id="MobiDB-lite"/>
    </source>
</evidence>
<accession>A0AAN6IFA8</accession>
<dbReference type="EMBL" id="MU404352">
    <property type="protein sequence ID" value="KAI1614890.1"/>
    <property type="molecule type" value="Genomic_DNA"/>
</dbReference>
<dbReference type="Pfam" id="PF04032">
    <property type="entry name" value="Rpr2"/>
    <property type="match status" value="1"/>
</dbReference>
<dbReference type="AlphaFoldDB" id="A0AAN6IFA8"/>
<proteinExistence type="predicted"/>